<evidence type="ECO:0000256" key="9">
    <source>
        <dbReference type="ARBA" id="ARBA00048975"/>
    </source>
</evidence>
<evidence type="ECO:0000256" key="2">
    <source>
        <dbReference type="ARBA" id="ARBA00012687"/>
    </source>
</evidence>
<comment type="function">
    <text evidence="1">Condensation of UDP-2,3-diacylglucosamine and 2,3-diacylglucosamine-1-phosphate to form lipid A disaccharide, a precursor of lipid A, a phosphorylated glycolipid that anchors the lipopolysaccharide to the outer membrane of the cell.</text>
</comment>
<accession>A0A238YUI9</accession>
<dbReference type="PANTHER" id="PTHR30372">
    <property type="entry name" value="LIPID-A-DISACCHARIDE SYNTHASE"/>
    <property type="match status" value="1"/>
</dbReference>
<evidence type="ECO:0000256" key="3">
    <source>
        <dbReference type="ARBA" id="ARBA00020902"/>
    </source>
</evidence>
<protein>
    <recommendedName>
        <fullName evidence="3 10">Lipid-A-disaccharide synthase</fullName>
        <ecNumber evidence="2 10">2.4.1.182</ecNumber>
    </recommendedName>
</protein>
<dbReference type="GO" id="GO:0016020">
    <property type="term" value="C:membrane"/>
    <property type="evidence" value="ECO:0007669"/>
    <property type="project" value="GOC"/>
</dbReference>
<gene>
    <name evidence="11" type="ORF">SAMN04488503_1009</name>
</gene>
<dbReference type="AlphaFoldDB" id="A0A238YUI9"/>
<organism evidence="11 12">
    <name type="scientific">Humidesulfovibrio mexicanus</name>
    <dbReference type="NCBI Taxonomy" id="147047"/>
    <lineage>
        <taxon>Bacteria</taxon>
        <taxon>Pseudomonadati</taxon>
        <taxon>Thermodesulfobacteriota</taxon>
        <taxon>Desulfovibrionia</taxon>
        <taxon>Desulfovibrionales</taxon>
        <taxon>Desulfovibrionaceae</taxon>
        <taxon>Humidesulfovibrio</taxon>
    </lineage>
</organism>
<comment type="catalytic activity">
    <reaction evidence="9">
        <text>a lipid X + a UDP-2-N,3-O-bis[(3R)-3-hydroxyacyl]-alpha-D-glucosamine = a lipid A disaccharide + UDP + H(+)</text>
        <dbReference type="Rhea" id="RHEA:67828"/>
        <dbReference type="ChEBI" id="CHEBI:15378"/>
        <dbReference type="ChEBI" id="CHEBI:58223"/>
        <dbReference type="ChEBI" id="CHEBI:137748"/>
        <dbReference type="ChEBI" id="CHEBI:176338"/>
        <dbReference type="ChEBI" id="CHEBI:176343"/>
        <dbReference type="EC" id="2.4.1.182"/>
    </reaction>
</comment>
<dbReference type="GO" id="GO:0008915">
    <property type="term" value="F:lipid-A-disaccharide synthase activity"/>
    <property type="evidence" value="ECO:0007669"/>
    <property type="project" value="UniProtKB-UniRule"/>
</dbReference>
<reference evidence="11 12" key="1">
    <citation type="submission" date="2017-06" db="EMBL/GenBank/DDBJ databases">
        <authorList>
            <person name="Kim H.J."/>
            <person name="Triplett B.A."/>
        </authorList>
    </citation>
    <scope>NUCLEOTIDE SEQUENCE [LARGE SCALE GENOMIC DNA]</scope>
    <source>
        <strain evidence="11 12">DSM 13116</strain>
    </source>
</reference>
<keyword evidence="8" id="KW-0443">Lipid metabolism</keyword>
<dbReference type="RefSeq" id="WP_089272389.1">
    <property type="nucleotide sequence ID" value="NZ_FZOC01000002.1"/>
</dbReference>
<proteinExistence type="predicted"/>
<dbReference type="GO" id="GO:0005543">
    <property type="term" value="F:phospholipid binding"/>
    <property type="evidence" value="ECO:0007669"/>
    <property type="project" value="TreeGrafter"/>
</dbReference>
<keyword evidence="5" id="KW-0441">Lipid A biosynthesis</keyword>
<keyword evidence="6" id="KW-0328">Glycosyltransferase</keyword>
<dbReference type="Proteomes" id="UP000198324">
    <property type="component" value="Unassembled WGS sequence"/>
</dbReference>
<dbReference type="EMBL" id="FZOC01000002">
    <property type="protein sequence ID" value="SNR74807.1"/>
    <property type="molecule type" value="Genomic_DNA"/>
</dbReference>
<evidence type="ECO:0000256" key="6">
    <source>
        <dbReference type="ARBA" id="ARBA00022676"/>
    </source>
</evidence>
<keyword evidence="7" id="KW-0808">Transferase</keyword>
<dbReference type="InterPro" id="IPR003835">
    <property type="entry name" value="Glyco_trans_19"/>
</dbReference>
<dbReference type="PANTHER" id="PTHR30372:SF4">
    <property type="entry name" value="LIPID-A-DISACCHARIDE SYNTHASE, MITOCHONDRIAL-RELATED"/>
    <property type="match status" value="1"/>
</dbReference>
<dbReference type="NCBIfam" id="TIGR00215">
    <property type="entry name" value="lpxB"/>
    <property type="match status" value="1"/>
</dbReference>
<evidence type="ECO:0000256" key="1">
    <source>
        <dbReference type="ARBA" id="ARBA00002056"/>
    </source>
</evidence>
<dbReference type="SUPFAM" id="SSF53756">
    <property type="entry name" value="UDP-Glycosyltransferase/glycogen phosphorylase"/>
    <property type="match status" value="1"/>
</dbReference>
<evidence type="ECO:0000256" key="7">
    <source>
        <dbReference type="ARBA" id="ARBA00022679"/>
    </source>
</evidence>
<evidence type="ECO:0000313" key="12">
    <source>
        <dbReference type="Proteomes" id="UP000198324"/>
    </source>
</evidence>
<dbReference type="OrthoDB" id="9801642at2"/>
<dbReference type="GO" id="GO:0009245">
    <property type="term" value="P:lipid A biosynthetic process"/>
    <property type="evidence" value="ECO:0007669"/>
    <property type="project" value="UniProtKB-UniRule"/>
</dbReference>
<evidence type="ECO:0000256" key="5">
    <source>
        <dbReference type="ARBA" id="ARBA00022556"/>
    </source>
</evidence>
<dbReference type="EC" id="2.4.1.182" evidence="2 10"/>
<dbReference type="Pfam" id="PF02684">
    <property type="entry name" value="LpxB"/>
    <property type="match status" value="1"/>
</dbReference>
<keyword evidence="4" id="KW-0444">Lipid biosynthesis</keyword>
<evidence type="ECO:0000256" key="10">
    <source>
        <dbReference type="NCBIfam" id="TIGR00215"/>
    </source>
</evidence>
<sequence length="391" mass="42448">MSSPPSISFRDPSGPLWISAGEASGDIHAASLLGALRELEPGLCAVGMGGPALYKAGCQVRFPMRLISLVGLTEVLSGLPRILRLLGEVKRALMELRPRAIVLIDCPDFHFRVARMAETLGIPVYYYVSPQVWAWRSGRVEFLRRFTRRVLCILPFEKDFYAARGMDVDYVGHPLMDQMPLAELDALHPDPNQLGILPGSRRKEISALLPEFARAALLLRRQLPGLTLALARAPGVDENFLRLFLPPELPVRVLPPEDRYRVMRTSRALLAASGTVTLEAALIGTPTVVAYKLSALSFAIGKAVVQVKYASLPNLIMGREIFPEMLQGKARGDLLAARLLPWMADGDALASAREDLAGLRALVGGPGAAHRAAAIVLDDLRTLGESPATTA</sequence>
<evidence type="ECO:0000313" key="11">
    <source>
        <dbReference type="EMBL" id="SNR74807.1"/>
    </source>
</evidence>
<name>A0A238YUI9_9BACT</name>
<evidence type="ECO:0000256" key="4">
    <source>
        <dbReference type="ARBA" id="ARBA00022516"/>
    </source>
</evidence>
<keyword evidence="12" id="KW-1185">Reference proteome</keyword>
<evidence type="ECO:0000256" key="8">
    <source>
        <dbReference type="ARBA" id="ARBA00023098"/>
    </source>
</evidence>